<feature type="region of interest" description="Disordered" evidence="3">
    <location>
        <begin position="312"/>
        <end position="331"/>
    </location>
</feature>
<feature type="coiled-coil region" evidence="2">
    <location>
        <begin position="539"/>
        <end position="570"/>
    </location>
</feature>
<sequence length="613" mass="70693">MASTLVTHSPCFGKDPSSVWKDDKPNSPFRSLDSEICLYRDIECIEKEKVRAVQQNLKVYEKSTISSRARARKTFRKLEEAVERETEGDIEKDVAALNWALTFAKCCQTDTQSITDYISEQKELFLLEYAVKIKQHTISQMEKMAAEEERRVKLAETKLEDDTLAFEEFLKENDRSSVDAFKLATQEAKSKLEVMAEVRSAMNEVFSLKSEIANTEDLLRLYLSYESFLLSISPKEWQEQQKAKKKKGKKERKRGLSKSFITIPAPDKTKLMSSSFILHHRIHKWAHTKGPPPGKGQPPGKKVFTGRSASVMLPQHEEKKKKSPHSQGGEYRFFRKMSGALSRRSSSQEKRQSLESYQSERSMSLSSEEDFSLDDIQSDEEPEIYFKNPEELLQMYRHLEEQNLSLFQNIQEISGTLESRQQKEKAIKQEMEQRIKSLVDEKEALKAASIKEEAKSEELALKIKLFSSGEDNQASKGKMLDLLKKVAEVYRVCSGANEVSSLTAFQMLKVIEIRVSELCEMLDVLPKEYLEVVEANEKLRAKERRQRVREDKLKELKRTQEERLKNALERAIAAPKTRVGRKLVYRSQPPQTGQGEEKIIDLTTKSEDDYYFT</sequence>
<dbReference type="CTD" id="120935"/>
<dbReference type="AlphaFoldDB" id="A0A6J0VI59"/>
<dbReference type="RefSeq" id="XP_072856364.1">
    <property type="nucleotide sequence ID" value="XM_073000263.1"/>
</dbReference>
<dbReference type="InterPro" id="IPR025252">
    <property type="entry name" value="DUF4200"/>
</dbReference>
<feature type="coiled-coil region" evidence="2">
    <location>
        <begin position="421"/>
        <end position="448"/>
    </location>
</feature>
<gene>
    <name evidence="6 7 8" type="primary">CCDC38</name>
</gene>
<feature type="region of interest" description="Disordered" evidence="3">
    <location>
        <begin position="286"/>
        <end position="305"/>
    </location>
</feature>
<evidence type="ECO:0000313" key="8">
    <source>
        <dbReference type="RefSeq" id="XP_072856364.1"/>
    </source>
</evidence>
<feature type="compositionally biased region" description="Acidic residues" evidence="3">
    <location>
        <begin position="367"/>
        <end position="378"/>
    </location>
</feature>
<name>A0A6J0VI59_9SAUR</name>
<feature type="domain" description="DUF4200" evidence="4">
    <location>
        <begin position="117"/>
        <end position="235"/>
    </location>
</feature>
<reference evidence="6 7" key="1">
    <citation type="submission" date="2025-05" db="UniProtKB">
        <authorList>
            <consortium name="RefSeq"/>
        </authorList>
    </citation>
    <scope>IDENTIFICATION</scope>
</reference>
<protein>
    <submittedName>
        <fullName evidence="6 7">Coiled-coil domain-containing protein 38</fullName>
    </submittedName>
</protein>
<keyword evidence="1 2" id="KW-0175">Coiled coil</keyword>
<evidence type="ECO:0000313" key="6">
    <source>
        <dbReference type="RefSeq" id="XP_020671225.2"/>
    </source>
</evidence>
<accession>A0A6J0VI59</accession>
<dbReference type="Proteomes" id="UP001652642">
    <property type="component" value="Chromosome 5"/>
</dbReference>
<dbReference type="PANTHER" id="PTHR21683:SF7">
    <property type="entry name" value="COILED-COIL DOMAIN-CONTAINING PROTEIN 38"/>
    <property type="match status" value="1"/>
</dbReference>
<feature type="region of interest" description="Disordered" evidence="3">
    <location>
        <begin position="339"/>
        <end position="378"/>
    </location>
</feature>
<evidence type="ECO:0000313" key="5">
    <source>
        <dbReference type="Proteomes" id="UP001652642"/>
    </source>
</evidence>
<proteinExistence type="predicted"/>
<evidence type="ECO:0000256" key="1">
    <source>
        <dbReference type="ARBA" id="ARBA00023054"/>
    </source>
</evidence>
<dbReference type="RefSeq" id="XP_072856363.1">
    <property type="nucleotide sequence ID" value="XM_073000262.1"/>
</dbReference>
<organism evidence="5 6">
    <name type="scientific">Pogona vitticeps</name>
    <name type="common">central bearded dragon</name>
    <dbReference type="NCBI Taxonomy" id="103695"/>
    <lineage>
        <taxon>Eukaryota</taxon>
        <taxon>Metazoa</taxon>
        <taxon>Chordata</taxon>
        <taxon>Craniata</taxon>
        <taxon>Vertebrata</taxon>
        <taxon>Euteleostomi</taxon>
        <taxon>Lepidosauria</taxon>
        <taxon>Squamata</taxon>
        <taxon>Bifurcata</taxon>
        <taxon>Unidentata</taxon>
        <taxon>Episquamata</taxon>
        <taxon>Toxicofera</taxon>
        <taxon>Iguania</taxon>
        <taxon>Acrodonta</taxon>
        <taxon>Agamidae</taxon>
        <taxon>Amphibolurinae</taxon>
        <taxon>Pogona</taxon>
    </lineage>
</organism>
<dbReference type="GeneID" id="110091425"/>
<evidence type="ECO:0000256" key="3">
    <source>
        <dbReference type="SAM" id="MobiDB-lite"/>
    </source>
</evidence>
<dbReference type="Pfam" id="PF13863">
    <property type="entry name" value="DUF4200"/>
    <property type="match status" value="1"/>
</dbReference>
<dbReference type="PANTHER" id="PTHR21683">
    <property type="entry name" value="COILED-COIL DOMAIN-CONTAINING PROTEIN 42 LIKE-2-LIKE-RELATED"/>
    <property type="match status" value="1"/>
</dbReference>
<dbReference type="KEGG" id="pvt:110091425"/>
<evidence type="ECO:0000313" key="7">
    <source>
        <dbReference type="RefSeq" id="XP_072856363.1"/>
    </source>
</evidence>
<evidence type="ECO:0000259" key="4">
    <source>
        <dbReference type="Pfam" id="PF13863"/>
    </source>
</evidence>
<dbReference type="InterPro" id="IPR051147">
    <property type="entry name" value="CFAP_domain-containing"/>
</dbReference>
<dbReference type="RefSeq" id="XP_020671225.2">
    <property type="nucleotide sequence ID" value="XM_020815566.2"/>
</dbReference>
<dbReference type="OrthoDB" id="10264063at2759"/>
<feature type="compositionally biased region" description="Basic residues" evidence="3">
    <location>
        <begin position="243"/>
        <end position="256"/>
    </location>
</feature>
<dbReference type="GO" id="GO:0005813">
    <property type="term" value="C:centrosome"/>
    <property type="evidence" value="ECO:0007669"/>
    <property type="project" value="TreeGrafter"/>
</dbReference>
<keyword evidence="5" id="KW-1185">Reference proteome</keyword>
<feature type="region of interest" description="Disordered" evidence="3">
    <location>
        <begin position="241"/>
        <end position="260"/>
    </location>
</feature>
<evidence type="ECO:0000256" key="2">
    <source>
        <dbReference type="SAM" id="Coils"/>
    </source>
</evidence>